<feature type="compositionally biased region" description="Basic residues" evidence="3">
    <location>
        <begin position="144"/>
        <end position="157"/>
    </location>
</feature>
<sequence length="175" mass="19529">MAAPPRVVRLTVAEAVRRYRTVVDSETLRGILSPTTRDTYTRDLREFSVLAGPDRVLDDVSGEDLDDVLVRYQLAPDARYTNPSDKPGGPGKSTASVNRFRQSVSRFFTHATKHAWVRANPFLWAAPRPGRAAGCASSARRCLRRRRGRSWTPRRRPPVSSRHVATRTSRSGTGS</sequence>
<comment type="caution">
    <text evidence="5">The sequence shown here is derived from an EMBL/GenBank/DDBJ whole genome shotgun (WGS) entry which is preliminary data.</text>
</comment>
<evidence type="ECO:0000256" key="2">
    <source>
        <dbReference type="PROSITE-ProRule" id="PRU01248"/>
    </source>
</evidence>
<accession>A0ABQ6I891</accession>
<dbReference type="Proteomes" id="UP001157091">
    <property type="component" value="Unassembled WGS sequence"/>
</dbReference>
<dbReference type="Gene3D" id="1.10.150.130">
    <property type="match status" value="1"/>
</dbReference>
<feature type="region of interest" description="Disordered" evidence="3">
    <location>
        <begin position="144"/>
        <end position="175"/>
    </location>
</feature>
<evidence type="ECO:0000259" key="4">
    <source>
        <dbReference type="PROSITE" id="PS51900"/>
    </source>
</evidence>
<name>A0ABQ6I891_9MICO</name>
<keyword evidence="1 2" id="KW-0238">DNA-binding</keyword>
<reference evidence="6" key="1">
    <citation type="journal article" date="2019" name="Int. J. Syst. Evol. Microbiol.">
        <title>The Global Catalogue of Microorganisms (GCM) 10K type strain sequencing project: providing services to taxonomists for standard genome sequencing and annotation.</title>
        <authorList>
            <consortium name="The Broad Institute Genomics Platform"/>
            <consortium name="The Broad Institute Genome Sequencing Center for Infectious Disease"/>
            <person name="Wu L."/>
            <person name="Ma J."/>
        </authorList>
    </citation>
    <scope>NUCLEOTIDE SEQUENCE [LARGE SCALE GENOMIC DNA]</scope>
    <source>
        <strain evidence="6">NBRC 106348</strain>
    </source>
</reference>
<evidence type="ECO:0000313" key="5">
    <source>
        <dbReference type="EMBL" id="GMA25965.1"/>
    </source>
</evidence>
<dbReference type="RefSeq" id="WP_284294395.1">
    <property type="nucleotide sequence ID" value="NZ_BSUK01000001.1"/>
</dbReference>
<proteinExistence type="predicted"/>
<gene>
    <name evidence="5" type="ORF">GCM10025864_37240</name>
</gene>
<feature type="domain" description="Core-binding (CB)" evidence="4">
    <location>
        <begin position="10"/>
        <end position="112"/>
    </location>
</feature>
<dbReference type="PROSITE" id="PS51900">
    <property type="entry name" value="CB"/>
    <property type="match status" value="1"/>
</dbReference>
<evidence type="ECO:0000313" key="6">
    <source>
        <dbReference type="Proteomes" id="UP001157091"/>
    </source>
</evidence>
<keyword evidence="6" id="KW-1185">Reference proteome</keyword>
<dbReference type="EMBL" id="BSUK01000001">
    <property type="protein sequence ID" value="GMA25965.1"/>
    <property type="molecule type" value="Genomic_DNA"/>
</dbReference>
<dbReference type="InterPro" id="IPR011010">
    <property type="entry name" value="DNA_brk_join_enz"/>
</dbReference>
<dbReference type="InterPro" id="IPR010998">
    <property type="entry name" value="Integrase_recombinase_N"/>
</dbReference>
<dbReference type="InterPro" id="IPR044068">
    <property type="entry name" value="CB"/>
</dbReference>
<evidence type="ECO:0000256" key="3">
    <source>
        <dbReference type="SAM" id="MobiDB-lite"/>
    </source>
</evidence>
<feature type="compositionally biased region" description="Polar residues" evidence="3">
    <location>
        <begin position="166"/>
        <end position="175"/>
    </location>
</feature>
<organism evidence="5 6">
    <name type="scientific">Luteimicrobium album</name>
    <dbReference type="NCBI Taxonomy" id="1054550"/>
    <lineage>
        <taxon>Bacteria</taxon>
        <taxon>Bacillati</taxon>
        <taxon>Actinomycetota</taxon>
        <taxon>Actinomycetes</taxon>
        <taxon>Micrococcales</taxon>
        <taxon>Luteimicrobium</taxon>
    </lineage>
</organism>
<protein>
    <recommendedName>
        <fullName evidence="4">Core-binding (CB) domain-containing protein</fullName>
    </recommendedName>
</protein>
<evidence type="ECO:0000256" key="1">
    <source>
        <dbReference type="ARBA" id="ARBA00023125"/>
    </source>
</evidence>
<dbReference type="SUPFAM" id="SSF56349">
    <property type="entry name" value="DNA breaking-rejoining enzymes"/>
    <property type="match status" value="1"/>
</dbReference>